<evidence type="ECO:0000313" key="6">
    <source>
        <dbReference type="EMBL" id="CEE02053.1"/>
    </source>
</evidence>
<evidence type="ECO:0000256" key="4">
    <source>
        <dbReference type="PIRNR" id="PIRNR037489"/>
    </source>
</evidence>
<keyword evidence="3 4" id="KW-0479">Metal-binding</keyword>
<evidence type="ECO:0000313" key="7">
    <source>
        <dbReference type="Proteomes" id="UP000040576"/>
    </source>
</evidence>
<feature type="binding site" evidence="5">
    <location>
        <position position="67"/>
    </location>
    <ligand>
        <name>a divalent metal cation</name>
        <dbReference type="ChEBI" id="CHEBI:60240"/>
        <label>1</label>
    </ligand>
</feature>
<organism evidence="6 7">
    <name type="scientific">Caldibacillus thermoamylovorans</name>
    <dbReference type="NCBI Taxonomy" id="35841"/>
    <lineage>
        <taxon>Bacteria</taxon>
        <taxon>Bacillati</taxon>
        <taxon>Bacillota</taxon>
        <taxon>Bacilli</taxon>
        <taxon>Bacillales</taxon>
        <taxon>Bacillaceae</taxon>
        <taxon>Caldibacillus</taxon>
    </lineage>
</organism>
<dbReference type="SUPFAM" id="SSF102705">
    <property type="entry name" value="NIF3 (NGG1p interacting factor 3)-like"/>
    <property type="match status" value="1"/>
</dbReference>
<dbReference type="Proteomes" id="UP000040576">
    <property type="component" value="Unassembled WGS sequence"/>
</dbReference>
<keyword evidence="7" id="KW-1185">Reference proteome</keyword>
<comment type="similarity">
    <text evidence="1 4">Belongs to the GTP cyclohydrolase I type 2/NIF3 family.</text>
</comment>
<evidence type="ECO:0000256" key="5">
    <source>
        <dbReference type="PIRSR" id="PIRSR602678-1"/>
    </source>
</evidence>
<dbReference type="RefSeq" id="WP_034771094.1">
    <property type="nucleotide sequence ID" value="NZ_CCRF01000064.1"/>
</dbReference>
<dbReference type="Gene3D" id="3.40.1390.30">
    <property type="entry name" value="NIF3 (NGG1p interacting factor 3)-like"/>
    <property type="match status" value="1"/>
</dbReference>
<sequence>MKIPNGHEVIQLFEQFAPKELAMEGDKIGLLVGSLNQPVKNVLVALDVVEDVVDEAIDKDAQLIISHHPLIYHPLKTIRTEESYGRIISKLLKHDIAVYAAHTNLDVTFGGVNDLLADKLGLLETEVLVPTYEMPLKKLVVYAPQEAADNIREALGNAGAGFIGNYSHCTFSSQGTGRFLPGENTNPYIGSIGELEAVAEERIETIFPQNLERKVLKAMLQVHPYEEPAYDIYPLDMKGQVYGLGRIGYLSKEVTLEEFAAFVKEALDVTGVRVVGNLSDTIKRVAILGGDGGKYYKTAIRKGADVFITGDMYYHTAIDAKLDGLHIIDPGHNVEKVMKRGVAKKMMELCREKKFQVNFIPSLVHTDPFLFL</sequence>
<evidence type="ECO:0000256" key="3">
    <source>
        <dbReference type="ARBA" id="ARBA00022723"/>
    </source>
</evidence>
<dbReference type="InterPro" id="IPR036069">
    <property type="entry name" value="DUF34/NIF3_sf"/>
</dbReference>
<proteinExistence type="inferred from homology"/>
<dbReference type="FunFam" id="3.40.1390.30:FF:000001">
    <property type="entry name" value="GTP cyclohydrolase 1 type 2"/>
    <property type="match status" value="1"/>
</dbReference>
<dbReference type="InterPro" id="IPR015867">
    <property type="entry name" value="N-reg_PII/ATP_PRibTrfase_C"/>
</dbReference>
<dbReference type="GO" id="GO:0005737">
    <property type="term" value="C:cytoplasm"/>
    <property type="evidence" value="ECO:0007669"/>
    <property type="project" value="TreeGrafter"/>
</dbReference>
<gene>
    <name evidence="6" type="ORF">BT1A1_2232</name>
</gene>
<dbReference type="AlphaFoldDB" id="A0A090J072"/>
<dbReference type="InterPro" id="IPR017221">
    <property type="entry name" value="DUF34/NIF3_bac"/>
</dbReference>
<dbReference type="NCBIfam" id="TIGR00486">
    <property type="entry name" value="YbgI_SA1388"/>
    <property type="match status" value="1"/>
</dbReference>
<feature type="binding site" evidence="5">
    <location>
        <position position="106"/>
    </location>
    <ligand>
        <name>a divalent metal cation</name>
        <dbReference type="ChEBI" id="CHEBI:60240"/>
        <label>1</label>
    </ligand>
</feature>
<dbReference type="GeneID" id="92961449"/>
<dbReference type="EMBL" id="CCRF01000064">
    <property type="protein sequence ID" value="CEE02053.1"/>
    <property type="molecule type" value="Genomic_DNA"/>
</dbReference>
<evidence type="ECO:0000256" key="1">
    <source>
        <dbReference type="ARBA" id="ARBA00006964"/>
    </source>
</evidence>
<dbReference type="InterPro" id="IPR002678">
    <property type="entry name" value="DUF34/NIF3"/>
</dbReference>
<dbReference type="FunFam" id="3.30.70.120:FF:000006">
    <property type="entry name" value="GTP cyclohydrolase 1 type 2 homolog"/>
    <property type="match status" value="1"/>
</dbReference>
<dbReference type="GO" id="GO:0046872">
    <property type="term" value="F:metal ion binding"/>
    <property type="evidence" value="ECO:0007669"/>
    <property type="project" value="UniProtKB-UniRule"/>
</dbReference>
<protein>
    <recommendedName>
        <fullName evidence="2 4">GTP cyclohydrolase 1 type 2 homolog</fullName>
    </recommendedName>
</protein>
<feature type="binding site" evidence="5">
    <location>
        <position position="68"/>
    </location>
    <ligand>
        <name>a divalent metal cation</name>
        <dbReference type="ChEBI" id="CHEBI:60240"/>
        <label>1</label>
    </ligand>
</feature>
<name>A0A090J072_9BACI</name>
<reference evidence="6 7" key="1">
    <citation type="submission" date="2014-07" db="EMBL/GenBank/DDBJ databases">
        <authorList>
            <person name="Wibberg Daniel"/>
        </authorList>
    </citation>
    <scope>NUCLEOTIDE SEQUENCE [LARGE SCALE GENOMIC DNA]</scope>
</reference>
<feature type="binding site" evidence="5">
    <location>
        <position position="335"/>
    </location>
    <ligand>
        <name>a divalent metal cation</name>
        <dbReference type="ChEBI" id="CHEBI:60240"/>
        <label>1</label>
    </ligand>
</feature>
<feature type="binding site" evidence="5">
    <location>
        <position position="332"/>
    </location>
    <ligand>
        <name>a divalent metal cation</name>
        <dbReference type="ChEBI" id="CHEBI:60240"/>
        <label>1</label>
    </ligand>
</feature>
<accession>A0A090J072</accession>
<dbReference type="PANTHER" id="PTHR13799">
    <property type="entry name" value="NGG1 INTERACTING FACTOR 3"/>
    <property type="match status" value="1"/>
</dbReference>
<evidence type="ECO:0000256" key="2">
    <source>
        <dbReference type="ARBA" id="ARBA00022112"/>
    </source>
</evidence>
<dbReference type="PIRSF" id="PIRSF037489">
    <property type="entry name" value="UCP037489_NIF3_YqfO"/>
    <property type="match status" value="1"/>
</dbReference>
<dbReference type="Gene3D" id="3.30.70.120">
    <property type="match status" value="1"/>
</dbReference>
<dbReference type="PANTHER" id="PTHR13799:SF14">
    <property type="entry name" value="GTP CYCLOHYDROLASE 1 TYPE 2 HOMOLOG"/>
    <property type="match status" value="1"/>
</dbReference>
<dbReference type="Pfam" id="PF01784">
    <property type="entry name" value="DUF34_NIF3"/>
    <property type="match status" value="1"/>
</dbReference>